<dbReference type="Proteomes" id="UP000181980">
    <property type="component" value="Unassembled WGS sequence"/>
</dbReference>
<dbReference type="Pfam" id="PF10648">
    <property type="entry name" value="Gmad2"/>
    <property type="match status" value="1"/>
</dbReference>
<evidence type="ECO:0000259" key="3">
    <source>
        <dbReference type="SMART" id="SM00909"/>
    </source>
</evidence>
<name>A0A1H5PZE1_9ACTN</name>
<dbReference type="STRING" id="561176.SAMN04488561_6625"/>
<protein>
    <submittedName>
        <fullName evidence="4">Sporulation and spore germination</fullName>
    </submittedName>
</protein>
<keyword evidence="2" id="KW-0812">Transmembrane</keyword>
<dbReference type="SMART" id="SM00909">
    <property type="entry name" value="Germane"/>
    <property type="match status" value="1"/>
</dbReference>
<feature type="region of interest" description="Disordered" evidence="1">
    <location>
        <begin position="323"/>
        <end position="345"/>
    </location>
</feature>
<evidence type="ECO:0000256" key="1">
    <source>
        <dbReference type="SAM" id="MobiDB-lite"/>
    </source>
</evidence>
<sequence length="345" mass="35768">MSTPENWTPEEQKLHGALHRAAERVQPGPDGLARIRRRTAVVPMWRRPVVLGLAGATALAAAVIVGGVIALNDDGDAPVASQTSTSPAPSPSETPSETAPPASPPATETEPPAVSLTVPVYYVADSGDGLRLVREFRTVETTLSPIAAAVNEMLTVPPADPDYTSLWAAGVEVTAAEVGAGFIGVDLTGTTSLDAATGDDPDLALQQLVYTATAAAASSDQDGSLPVQVNVDGAPAGEPVGRTDPLEVRQLVQLNDPAEGATLPSPVMVTGEAAVFEATVLWELRRDGEVVDSGNTSTTECCTFAPFELELDLEPGSYEIVMSESDPSDGEGRAPMSDSRTFVVE</sequence>
<reference evidence="5" key="1">
    <citation type="submission" date="2016-10" db="EMBL/GenBank/DDBJ databases">
        <authorList>
            <person name="Varghese N."/>
            <person name="Submissions S."/>
        </authorList>
    </citation>
    <scope>NUCLEOTIDE SEQUENCE [LARGE SCALE GENOMIC DNA]</scope>
    <source>
        <strain evidence="5">DSM 45237</strain>
    </source>
</reference>
<dbReference type="AlphaFoldDB" id="A0A1H5PZE1"/>
<feature type="transmembrane region" description="Helical" evidence="2">
    <location>
        <begin position="49"/>
        <end position="71"/>
    </location>
</feature>
<feature type="domain" description="GerMN" evidence="3">
    <location>
        <begin position="146"/>
        <end position="240"/>
    </location>
</feature>
<evidence type="ECO:0000313" key="4">
    <source>
        <dbReference type="EMBL" id="SEF18561.1"/>
    </source>
</evidence>
<keyword evidence="2" id="KW-1133">Transmembrane helix</keyword>
<keyword evidence="2" id="KW-0472">Membrane</keyword>
<keyword evidence="5" id="KW-1185">Reference proteome</keyword>
<accession>A0A1H5PZE1</accession>
<gene>
    <name evidence="4" type="ORF">SAMN04488561_6625</name>
</gene>
<evidence type="ECO:0000256" key="2">
    <source>
        <dbReference type="SAM" id="Phobius"/>
    </source>
</evidence>
<proteinExistence type="predicted"/>
<evidence type="ECO:0000313" key="5">
    <source>
        <dbReference type="Proteomes" id="UP000181980"/>
    </source>
</evidence>
<feature type="region of interest" description="Disordered" evidence="1">
    <location>
        <begin position="77"/>
        <end position="112"/>
    </location>
</feature>
<organism evidence="4 5">
    <name type="scientific">Jiangella alba</name>
    <dbReference type="NCBI Taxonomy" id="561176"/>
    <lineage>
        <taxon>Bacteria</taxon>
        <taxon>Bacillati</taxon>
        <taxon>Actinomycetota</taxon>
        <taxon>Actinomycetes</taxon>
        <taxon>Jiangellales</taxon>
        <taxon>Jiangellaceae</taxon>
        <taxon>Jiangella</taxon>
    </lineage>
</organism>
<dbReference type="RefSeq" id="WP_074946865.1">
    <property type="nucleotide sequence ID" value="NZ_FNUC01000004.1"/>
</dbReference>
<dbReference type="InterPro" id="IPR018911">
    <property type="entry name" value="Gmad2_Ig-like_dom"/>
</dbReference>
<dbReference type="EMBL" id="FNUC01000004">
    <property type="protein sequence ID" value="SEF18561.1"/>
    <property type="molecule type" value="Genomic_DNA"/>
</dbReference>
<dbReference type="InterPro" id="IPR019606">
    <property type="entry name" value="GerMN"/>
</dbReference>
<dbReference type="Pfam" id="PF10646">
    <property type="entry name" value="Germane"/>
    <property type="match status" value="1"/>
</dbReference>